<reference evidence="1" key="3">
    <citation type="submission" date="2018-08" db="EMBL/GenBank/DDBJ databases">
        <title>Leveraging single-cell genomics to expand the Fungal Tree of Life.</title>
        <authorList>
            <consortium name="DOE Joint Genome Institute"/>
            <person name="Ahrendt S.R."/>
            <person name="Quandt C.A."/>
            <person name="Ciobanu D."/>
            <person name="Clum A."/>
            <person name="Salamov A."/>
            <person name="Andreopoulos B."/>
            <person name="Cheng J.-F."/>
            <person name="Woyke T."/>
            <person name="Pelin A."/>
            <person name="Henrissat B."/>
            <person name="Reynolds N."/>
            <person name="Benny G.L."/>
            <person name="Smith M.E."/>
            <person name="James T.Y."/>
            <person name="Grigoriev I.V."/>
        </authorList>
    </citation>
    <scope>NUCLEOTIDE SEQUENCE</scope>
    <source>
        <strain evidence="1">ATCC 52028</strain>
    </source>
</reference>
<name>A0A4P9WZT9_9FUNG</name>
<evidence type="ECO:0000313" key="2">
    <source>
        <dbReference type="EMBL" id="RKP00314.1"/>
    </source>
</evidence>
<organism evidence="1 3">
    <name type="scientific">Caulochytrium protostelioides</name>
    <dbReference type="NCBI Taxonomy" id="1555241"/>
    <lineage>
        <taxon>Eukaryota</taxon>
        <taxon>Fungi</taxon>
        <taxon>Fungi incertae sedis</taxon>
        <taxon>Chytridiomycota</taxon>
        <taxon>Chytridiomycota incertae sedis</taxon>
        <taxon>Chytridiomycetes</taxon>
        <taxon>Caulochytriales</taxon>
        <taxon>Caulochytriaceae</taxon>
        <taxon>Caulochytrium</taxon>
    </lineage>
</organism>
<dbReference type="Gene3D" id="3.40.30.10">
    <property type="entry name" value="Glutaredoxin"/>
    <property type="match status" value="1"/>
</dbReference>
<protein>
    <recommendedName>
        <fullName evidence="5">Ribosomal protein/NADH dehydrogenase domain-containing protein</fullName>
    </recommendedName>
</protein>
<dbReference type="OrthoDB" id="4136894at2759"/>
<dbReference type="EMBL" id="ML009114">
    <property type="protein sequence ID" value="RKO98125.1"/>
    <property type="molecule type" value="Genomic_DNA"/>
</dbReference>
<dbReference type="Proteomes" id="UP000274922">
    <property type="component" value="Unassembled WGS sequence"/>
</dbReference>
<sequence length="104" mass="12282">MNSAHIFRYVNHVNVNFAVLDQHARSLRALVGNLASQNNTRFNKNFTSKITYADHLQPTLEVHYTDKHVLRLNTREMSSTQIMDEIWQHARKLKNEEDIRVFCE</sequence>
<dbReference type="InterPro" id="IPR042776">
    <property type="entry name" value="Ribosomal_mL53_fung"/>
</dbReference>
<accession>A0A4P9WZT9</accession>
<dbReference type="Proteomes" id="UP000268535">
    <property type="component" value="Unassembled WGS sequence"/>
</dbReference>
<dbReference type="EMBL" id="ML014223">
    <property type="protein sequence ID" value="RKP00314.1"/>
    <property type="molecule type" value="Genomic_DNA"/>
</dbReference>
<dbReference type="PANTHER" id="PTHR28236">
    <property type="entry name" value="54S RIBOSOMAL PROTEIN L44, MITOCHONDRIAL"/>
    <property type="match status" value="1"/>
</dbReference>
<dbReference type="GO" id="GO:0005762">
    <property type="term" value="C:mitochondrial large ribosomal subunit"/>
    <property type="evidence" value="ECO:0007669"/>
    <property type="project" value="TreeGrafter"/>
</dbReference>
<evidence type="ECO:0000313" key="4">
    <source>
        <dbReference type="Proteomes" id="UP000274922"/>
    </source>
</evidence>
<dbReference type="AlphaFoldDB" id="A0A4P9WZT9"/>
<dbReference type="GO" id="GO:0003735">
    <property type="term" value="F:structural constituent of ribosome"/>
    <property type="evidence" value="ECO:0007669"/>
    <property type="project" value="TreeGrafter"/>
</dbReference>
<keyword evidence="4" id="KW-1185">Reference proteome</keyword>
<dbReference type="STRING" id="1555241.A0A4P9WZT9"/>
<evidence type="ECO:0000313" key="1">
    <source>
        <dbReference type="EMBL" id="RKO98125.1"/>
    </source>
</evidence>
<dbReference type="PANTHER" id="PTHR28236:SF1">
    <property type="entry name" value="LARGE RIBOSOMAL SUBUNIT PROTEIN ML53"/>
    <property type="match status" value="1"/>
</dbReference>
<gene>
    <name evidence="1" type="ORF">CAUPRSCDRAFT_10252</name>
    <name evidence="2" type="ORF">CXG81DRAFT_26969</name>
</gene>
<proteinExistence type="predicted"/>
<reference evidence="3 4" key="1">
    <citation type="journal article" date="2018" name="Nat. Microbiol.">
        <title>Leveraging single-cell genomics to expand the fungal tree of life.</title>
        <authorList>
            <person name="Ahrendt S.R."/>
            <person name="Quandt C.A."/>
            <person name="Ciobanu D."/>
            <person name="Clum A."/>
            <person name="Salamov A."/>
            <person name="Andreopoulos B."/>
            <person name="Cheng J.F."/>
            <person name="Woyke T."/>
            <person name="Pelin A."/>
            <person name="Henrissat B."/>
            <person name="Reynolds N.K."/>
            <person name="Benny G.L."/>
            <person name="Smith M.E."/>
            <person name="James T.Y."/>
            <person name="Grigoriev I.V."/>
        </authorList>
    </citation>
    <scope>NUCLEOTIDE SEQUENCE [LARGE SCALE GENOMIC DNA]</scope>
    <source>
        <strain evidence="3 4">ATCC 52028</strain>
    </source>
</reference>
<evidence type="ECO:0000313" key="3">
    <source>
        <dbReference type="Proteomes" id="UP000268535"/>
    </source>
</evidence>
<reference evidence="2" key="2">
    <citation type="submission" date="2018-04" db="EMBL/GenBank/DDBJ databases">
        <title>Leveraging single-cell genomics to expand the Fungal Tree of Life.</title>
        <authorList>
            <consortium name="DOE Joint Genome Institute"/>
            <person name="Ahrendt S.R."/>
            <person name="Quandt C.A."/>
            <person name="Ciobanu D."/>
            <person name="Clum A."/>
            <person name="Salamov A."/>
            <person name="Andreopoulos B."/>
            <person name="Cheng J.-F."/>
            <person name="Woyke T."/>
            <person name="Pelin A."/>
            <person name="Henrissat B."/>
            <person name="Benny G.L."/>
            <person name="Smith M.E."/>
            <person name="James T.Y."/>
            <person name="Grigoriev I.V."/>
        </authorList>
    </citation>
    <scope>NUCLEOTIDE SEQUENCE</scope>
    <source>
        <strain evidence="2">ATCC 52028</strain>
    </source>
</reference>
<evidence type="ECO:0008006" key="5">
    <source>
        <dbReference type="Google" id="ProtNLM"/>
    </source>
</evidence>